<proteinExistence type="predicted"/>
<dbReference type="RefSeq" id="WP_074751968.1">
    <property type="nucleotide sequence ID" value="NZ_FNCO01000003.1"/>
</dbReference>
<dbReference type="AlphaFoldDB" id="A0A1G7XK19"/>
<dbReference type="EMBL" id="FNCO01000003">
    <property type="protein sequence ID" value="SDG84456.1"/>
    <property type="molecule type" value="Genomic_DNA"/>
</dbReference>
<dbReference type="STRING" id="89065.SAMN05216605_103308"/>
<organism evidence="1 2">
    <name type="scientific">Pseudomonas abietaniphila</name>
    <dbReference type="NCBI Taxonomy" id="89065"/>
    <lineage>
        <taxon>Bacteria</taxon>
        <taxon>Pseudomonadati</taxon>
        <taxon>Pseudomonadota</taxon>
        <taxon>Gammaproteobacteria</taxon>
        <taxon>Pseudomonadales</taxon>
        <taxon>Pseudomonadaceae</taxon>
        <taxon>Pseudomonas</taxon>
    </lineage>
</organism>
<evidence type="ECO:0000313" key="1">
    <source>
        <dbReference type="EMBL" id="SDG84456.1"/>
    </source>
</evidence>
<dbReference type="OrthoDB" id="7004623at2"/>
<protein>
    <submittedName>
        <fullName evidence="1">Uncharacterized protein</fullName>
    </submittedName>
</protein>
<keyword evidence="2" id="KW-1185">Reference proteome</keyword>
<dbReference type="Proteomes" id="UP000182894">
    <property type="component" value="Unassembled WGS sequence"/>
</dbReference>
<sequence>MSSRSDTLLMGNNLLSFEASIPGSVRDDILDCLLYAEQSADKKHDRSVQWKLWIEQFQRVIYQKGGRLTGSINPDQVVIEHIRELRYVPYMIAGSATSRELQAVLERSISTLLDSSHAKTFFNSWFSSGRSESFQVIPCVVGQGGVNILVCGLQMTTRAFKPGRVPWEVLGGDLTIRSNGGSFLLTEDSYQPYREGIKAYLNRRARQAILEL</sequence>
<accession>A0A1G7XK19</accession>
<name>A0A1G7XK19_9PSED</name>
<evidence type="ECO:0000313" key="2">
    <source>
        <dbReference type="Proteomes" id="UP000182894"/>
    </source>
</evidence>
<gene>
    <name evidence="1" type="ORF">SAMN05216605_103308</name>
</gene>
<reference evidence="2" key="1">
    <citation type="submission" date="2016-10" db="EMBL/GenBank/DDBJ databases">
        <authorList>
            <person name="Varghese N."/>
            <person name="Submissions S."/>
        </authorList>
    </citation>
    <scope>NUCLEOTIDE SEQUENCE [LARGE SCALE GENOMIC DNA]</scope>
    <source>
        <strain evidence="2">ATCC 700689</strain>
    </source>
</reference>